<evidence type="ECO:0000313" key="2">
    <source>
        <dbReference type="Proteomes" id="UP000244180"/>
    </source>
</evidence>
<gene>
    <name evidence="1" type="ORF">HSCHL_2449</name>
</gene>
<reference evidence="1 2" key="1">
    <citation type="submission" date="2017-08" db="EMBL/GenBank/DDBJ databases">
        <title>Burning lignite coal seam in the remote Altai Mountains harbors a hydrogen-driven thermophilic microbial community.</title>
        <authorList>
            <person name="Kadnikov V.V."/>
            <person name="Mardanov A.V."/>
            <person name="Ivasenko D."/>
            <person name="Beletsky A.V."/>
            <person name="Karnachuk O.V."/>
            <person name="Ravin N.V."/>
        </authorList>
    </citation>
    <scope>NUCLEOTIDE SEQUENCE [LARGE SCALE GENOMIC DNA]</scope>
    <source>
        <strain evidence="1">AL33</strain>
    </source>
</reference>
<dbReference type="AlphaFoldDB" id="A0A2T5G9V4"/>
<dbReference type="Proteomes" id="UP000244180">
    <property type="component" value="Unassembled WGS sequence"/>
</dbReference>
<comment type="caution">
    <text evidence="1">The sequence shown here is derived from an EMBL/GenBank/DDBJ whole genome shotgun (WGS) entry which is preliminary data.</text>
</comment>
<protein>
    <submittedName>
        <fullName evidence="1">Uncharacterized protein</fullName>
    </submittedName>
</protein>
<evidence type="ECO:0000313" key="1">
    <source>
        <dbReference type="EMBL" id="PTQ52950.1"/>
    </source>
</evidence>
<sequence length="57" mass="6083">MAHRFASSAACHRPASRFELLSHASCQSMPHRSGLCRLRDAAANPDRKGASCAGRCA</sequence>
<name>A0A2T5G9V4_HYDSH</name>
<organism evidence="1 2">
    <name type="scientific">Hydrogenibacillus schlegelii</name>
    <name type="common">Bacillus schlegelii</name>
    <dbReference type="NCBI Taxonomy" id="1484"/>
    <lineage>
        <taxon>Bacteria</taxon>
        <taxon>Bacillati</taxon>
        <taxon>Bacillota</taxon>
        <taxon>Bacilli</taxon>
        <taxon>Bacillales</taxon>
        <taxon>Bacillales Family X. Incertae Sedis</taxon>
        <taxon>Hydrogenibacillus</taxon>
    </lineage>
</organism>
<proteinExistence type="predicted"/>
<accession>A0A2T5G9V4</accession>
<dbReference type="EMBL" id="PEBV01000019">
    <property type="protein sequence ID" value="PTQ52950.1"/>
    <property type="molecule type" value="Genomic_DNA"/>
</dbReference>